<feature type="signal peptide" evidence="1">
    <location>
        <begin position="1"/>
        <end position="29"/>
    </location>
</feature>
<dbReference type="AlphaFoldDB" id="A0AA37QE37"/>
<dbReference type="RefSeq" id="WP_284349494.1">
    <property type="nucleotide sequence ID" value="NZ_BRXS01000002.1"/>
</dbReference>
<reference evidence="2" key="1">
    <citation type="submission" date="2022-08" db="EMBL/GenBank/DDBJ databases">
        <title>Draft genome sequencing of Roseisolibacter agri AW1220.</title>
        <authorList>
            <person name="Tobiishi Y."/>
            <person name="Tonouchi A."/>
        </authorList>
    </citation>
    <scope>NUCLEOTIDE SEQUENCE</scope>
    <source>
        <strain evidence="2">AW1220</strain>
    </source>
</reference>
<comment type="caution">
    <text evidence="2">The sequence shown here is derived from an EMBL/GenBank/DDBJ whole genome shotgun (WGS) entry which is preliminary data.</text>
</comment>
<organism evidence="2 3">
    <name type="scientific">Roseisolibacter agri</name>
    <dbReference type="NCBI Taxonomy" id="2014610"/>
    <lineage>
        <taxon>Bacteria</taxon>
        <taxon>Pseudomonadati</taxon>
        <taxon>Gemmatimonadota</taxon>
        <taxon>Gemmatimonadia</taxon>
        <taxon>Gemmatimonadales</taxon>
        <taxon>Gemmatimonadaceae</taxon>
        <taxon>Roseisolibacter</taxon>
    </lineage>
</organism>
<keyword evidence="3" id="KW-1185">Reference proteome</keyword>
<sequence length="191" mass="20832">MISRTLRVAAALLTLATLCVLLLPFAAHAQVTVVAPTAADTLPPLRQLPTWAKGNLCPQVRDTSLRGFTSTTGMGFRPVTDSGASVPAVRRESWAWMQSGDRLLRAWITVRAYPKTPGIAPTIYCLGYAQRVYASTGKLAGVVAWRWYAPSLRSGAVGEYVEAWTLPATHAERYRFEILSGFARYGAIPVH</sequence>
<proteinExistence type="predicted"/>
<feature type="chain" id="PRO_5041355503" evidence="1">
    <location>
        <begin position="30"/>
        <end position="191"/>
    </location>
</feature>
<dbReference type="Proteomes" id="UP001161325">
    <property type="component" value="Unassembled WGS sequence"/>
</dbReference>
<dbReference type="EMBL" id="BRXS01000002">
    <property type="protein sequence ID" value="GLC25053.1"/>
    <property type="molecule type" value="Genomic_DNA"/>
</dbReference>
<name>A0AA37QE37_9BACT</name>
<evidence type="ECO:0000256" key="1">
    <source>
        <dbReference type="SAM" id="SignalP"/>
    </source>
</evidence>
<evidence type="ECO:0000313" key="3">
    <source>
        <dbReference type="Proteomes" id="UP001161325"/>
    </source>
</evidence>
<accession>A0AA37QE37</accession>
<gene>
    <name evidence="2" type="ORF">rosag_15660</name>
</gene>
<keyword evidence="1" id="KW-0732">Signal</keyword>
<protein>
    <submittedName>
        <fullName evidence="2">Uncharacterized protein</fullName>
    </submittedName>
</protein>
<evidence type="ECO:0000313" key="2">
    <source>
        <dbReference type="EMBL" id="GLC25053.1"/>
    </source>
</evidence>